<feature type="domain" description="Sulfatase N-terminal" evidence="5">
    <location>
        <begin position="2"/>
        <end position="277"/>
    </location>
</feature>
<dbReference type="Pfam" id="PF00884">
    <property type="entry name" value="Sulfatase"/>
    <property type="match status" value="1"/>
</dbReference>
<reference evidence="6" key="1">
    <citation type="submission" date="2022-08" db="EMBL/GenBank/DDBJ databases">
        <title>Alicyclobacillus fastidiosus DSM 17978, complete genome.</title>
        <authorList>
            <person name="Wang Q."/>
            <person name="Cai R."/>
            <person name="Wang Z."/>
        </authorList>
    </citation>
    <scope>NUCLEOTIDE SEQUENCE</scope>
    <source>
        <strain evidence="6">DSM 17978</strain>
    </source>
</reference>
<evidence type="ECO:0000313" key="7">
    <source>
        <dbReference type="Proteomes" id="UP001164761"/>
    </source>
</evidence>
<evidence type="ECO:0000256" key="4">
    <source>
        <dbReference type="ARBA" id="ARBA00022837"/>
    </source>
</evidence>
<dbReference type="Proteomes" id="UP001164761">
    <property type="component" value="Chromosome"/>
</dbReference>
<keyword evidence="4" id="KW-0106">Calcium</keyword>
<dbReference type="PROSITE" id="PS00523">
    <property type="entry name" value="SULFATASE_1"/>
    <property type="match status" value="1"/>
</dbReference>
<name>A0ABY6ZKK9_9BACL</name>
<dbReference type="PANTHER" id="PTHR42693">
    <property type="entry name" value="ARYLSULFATASE FAMILY MEMBER"/>
    <property type="match status" value="1"/>
</dbReference>
<gene>
    <name evidence="6" type="ORF">NZD89_06925</name>
</gene>
<evidence type="ECO:0000256" key="1">
    <source>
        <dbReference type="ARBA" id="ARBA00008779"/>
    </source>
</evidence>
<protein>
    <submittedName>
        <fullName evidence="6">Sulfatase</fullName>
    </submittedName>
</protein>
<accession>A0ABY6ZKK9</accession>
<dbReference type="InterPro" id="IPR000917">
    <property type="entry name" value="Sulfatase_N"/>
</dbReference>
<dbReference type="SUPFAM" id="SSF53649">
    <property type="entry name" value="Alkaline phosphatase-like"/>
    <property type="match status" value="1"/>
</dbReference>
<keyword evidence="2" id="KW-0479">Metal-binding</keyword>
<keyword evidence="3" id="KW-0378">Hydrolase</keyword>
<evidence type="ECO:0000259" key="5">
    <source>
        <dbReference type="Pfam" id="PF00884"/>
    </source>
</evidence>
<comment type="similarity">
    <text evidence="1">Belongs to the sulfatase family.</text>
</comment>
<dbReference type="EMBL" id="CP104067">
    <property type="protein sequence ID" value="WAH43128.1"/>
    <property type="molecule type" value="Genomic_DNA"/>
</dbReference>
<dbReference type="InterPro" id="IPR024607">
    <property type="entry name" value="Sulfatase_CS"/>
</dbReference>
<evidence type="ECO:0000256" key="2">
    <source>
        <dbReference type="ARBA" id="ARBA00022723"/>
    </source>
</evidence>
<sequence>MNILLIHTHDTGRFIEPYGYQVPTPNIMAFARHATLFRQVFSAAPTCSPSRAALLTGVSPHVNGMLGLAHRGFGMNDYGKHLVHFLNRHGYETVLCGVQHESTDVHDLGYKKVLGYYEPGAAATAGDDLTHAEEVANYLKSSVREPFFLSYGLLNTHREFPKDKAVDPNYVMPPFPLPDLPETRQDMAEFIGSAQVADECIGHVLSALRESGKDENTLVIFTTDHGIAFPLMKCNLLDTGIGVSLILDYPNNPRRGHAVDTLVSQLDLFPTICDVCGLEKPDWLEGASLLPVLEGSSDEIRDELFAEVTFHASYEPMRCVRTKRYKLIRYYDDDTGYVPSNIDDSKSKDVLMQNGILDQLRDREMLFDLYLDPAERVNCVHHQAYQEIYDDLSHRLDHWLKSTADPILNGPVPRPKAALVNKRTCISPQLDDFE</sequence>
<dbReference type="RefSeq" id="WP_268007003.1">
    <property type="nucleotide sequence ID" value="NZ_BSUT01000001.1"/>
</dbReference>
<dbReference type="Gene3D" id="3.40.720.10">
    <property type="entry name" value="Alkaline Phosphatase, subunit A"/>
    <property type="match status" value="1"/>
</dbReference>
<dbReference type="InterPro" id="IPR017850">
    <property type="entry name" value="Alkaline_phosphatase_core_sf"/>
</dbReference>
<evidence type="ECO:0000313" key="6">
    <source>
        <dbReference type="EMBL" id="WAH43128.1"/>
    </source>
</evidence>
<proteinExistence type="inferred from homology"/>
<organism evidence="6 7">
    <name type="scientific">Alicyclobacillus fastidiosus</name>
    <dbReference type="NCBI Taxonomy" id="392011"/>
    <lineage>
        <taxon>Bacteria</taxon>
        <taxon>Bacillati</taxon>
        <taxon>Bacillota</taxon>
        <taxon>Bacilli</taxon>
        <taxon>Bacillales</taxon>
        <taxon>Alicyclobacillaceae</taxon>
        <taxon>Alicyclobacillus</taxon>
    </lineage>
</organism>
<dbReference type="PANTHER" id="PTHR42693:SF53">
    <property type="entry name" value="ENDO-4-O-SULFATASE"/>
    <property type="match status" value="1"/>
</dbReference>
<keyword evidence="7" id="KW-1185">Reference proteome</keyword>
<dbReference type="CDD" id="cd16027">
    <property type="entry name" value="SGSH"/>
    <property type="match status" value="1"/>
</dbReference>
<evidence type="ECO:0000256" key="3">
    <source>
        <dbReference type="ARBA" id="ARBA00022801"/>
    </source>
</evidence>
<dbReference type="InterPro" id="IPR050738">
    <property type="entry name" value="Sulfatase"/>
</dbReference>